<dbReference type="SUPFAM" id="SSF103515">
    <property type="entry name" value="Autotransporter"/>
    <property type="match status" value="1"/>
</dbReference>
<protein>
    <submittedName>
        <fullName evidence="2">Outer membrane autotransporter barrel domain protein</fullName>
    </submittedName>
</protein>
<name>A0A0D6B980_RHOSU</name>
<sequence length="1325" mass="134935">MWEAVVPRGRPFRLFQSVKVTMNPQRIRHFLSTTALVSAAALPLAPAGWAQPATNVSNWTGEFGTTFNVVENWDNGFSGRDLVIDGEGVEANSTNLTIGADHGSNPKDEEAGSRTITISGGATLSSTSNNNNSVLSIGWSRGETESTVTVTGEGSRLYTAGAWTRVGFKDGTTGVIYVRNMGTYETDGSVAVGRGLGSTGRIDVDAGFLKTGSDAELRLGYAKDSNGKVILKNGSTATLNGTIIVGEGDDSTGLIEVDDSRLTVGNGADFQIAAKVGSSGTVTLKNGSSATLGGNVLMGRNTDTTAQFNILSGSEATSNGQVVVGETDRSNATFTVDGEGSTYISNGEFDLGYAGGATGKLVVSDKAEATFNDDLLVGLMGNGAIEVKTGGKVTANTDVHIGGTEGERKGGKGSLSINGAGSSFTVNDNGLFIGFSTAGTESIPSGSVTVSNGGTLTLKAEAPEPQGNQTQMPEARESTGDLTLGYGEGTYGVLAVRDNGSRVAVGGDLYAGYSGTGDIEVSGGASLAVDGTAYLGHGEGSAGTIMVNGVGSELDISDSLLAVGYDSAGAATDVLNGGTVMISGGASATVGELSVGHEAGGGGTVEVAGSGTDGAGNNVASRLTVRDDATVGRAGKGFLTAASGASVDIGGDLTVGINSGSAGLMVVSSGGTVSVGTDDGEGNYDGTITLAEKNDSVGVLLIGGDNERAGRVNAGTLAFGDGTGSLVFSMTDTDYTFGLDVTGGGAIEAHSGTVSLTGDYSEYDGDTKIHGGTLSVDTDTFTHSAITVMDGATLAGSGTVSDVTLQDGSTVAPGGKGISTLTVSGGDLSFADGASYAVTVSSDGSSDRLAVKSREVQEYPSIAGNNSRSVGGTVTLGGSSSLSVSRLANDAADDFKVNTWYTILTADQGITGEFSEVSDDFAYLDTSVDYDDDTKVLLALTRNDTDFEDVVGSSNTNARNAARAVGSMNEDNPLYEKVLFLEEGDVDRTYQALSGETHAGMAGALVQSTAPTRRLVVNRMRQLTPGAGAAPAAVTRNATSYGAEAGSFFRDPEVWGQAYGSWSKLDGSDGASGIESTTGGVVIGADAETDGGWRTGVFGSFGMVDTDARDGSADSDADSYQLGVYTARSFGQMALRMGASYSWDDVSADRNVTVGGVRQDLEADYWARTAQAFVELGYQTWAGSTSLEPFIGQAILYQEIDSFTETGGSAALSVDGEDLTQGITTVGLRFGRDLEGLGAGMSNLHGAVAWQHVTGDLNAETTMRFASGSDAFSVTGSALDRNQAVLSLGLRTELTERSVLDIGYEGTLSENSQSHGLQATYSIRF</sequence>
<proteinExistence type="predicted"/>
<dbReference type="SMART" id="SM00869">
    <property type="entry name" value="Autotransporter"/>
    <property type="match status" value="1"/>
</dbReference>
<dbReference type="PATRIC" id="fig|35806.4.peg.4616"/>
<dbReference type="InterPro" id="IPR006315">
    <property type="entry name" value="OM_autotransptr_brl_dom"/>
</dbReference>
<accession>A0A0D6B980</accession>
<dbReference type="KEGG" id="rsu:NHU_04503"/>
<dbReference type="GO" id="GO:0019867">
    <property type="term" value="C:outer membrane"/>
    <property type="evidence" value="ECO:0007669"/>
    <property type="project" value="InterPro"/>
</dbReference>
<dbReference type="Pfam" id="PF03797">
    <property type="entry name" value="Autotransporter"/>
    <property type="match status" value="1"/>
</dbReference>
<feature type="domain" description="Autotransporter" evidence="1">
    <location>
        <begin position="1047"/>
        <end position="1325"/>
    </location>
</feature>
<evidence type="ECO:0000313" key="2">
    <source>
        <dbReference type="EMBL" id="BAQ71616.1"/>
    </source>
</evidence>
<reference evidence="2 3" key="1">
    <citation type="submission" date="2015-02" db="EMBL/GenBank/DDBJ databases">
        <title>Genome sequene of Rhodovulum sulfidophilum DSM 2351.</title>
        <authorList>
            <person name="Nagao N."/>
        </authorList>
    </citation>
    <scope>NUCLEOTIDE SEQUENCE [LARGE SCALE GENOMIC DNA]</scope>
    <source>
        <strain evidence="2 3">DSM 2351</strain>
        <plasmid evidence="3">Plasmid Plasmid2 DNA</plasmid>
    </source>
</reference>
<dbReference type="Gene3D" id="2.40.128.130">
    <property type="entry name" value="Autotransporter beta-domain"/>
    <property type="match status" value="1"/>
</dbReference>
<dbReference type="EMBL" id="AP014802">
    <property type="protein sequence ID" value="BAQ71616.1"/>
    <property type="molecule type" value="Genomic_DNA"/>
</dbReference>
<dbReference type="InterPro" id="IPR005546">
    <property type="entry name" value="Autotransporte_beta"/>
</dbReference>
<organism evidence="2 3">
    <name type="scientific">Rhodovulum sulfidophilum</name>
    <name type="common">Rhodobacter sulfidophilus</name>
    <dbReference type="NCBI Taxonomy" id="35806"/>
    <lineage>
        <taxon>Bacteria</taxon>
        <taxon>Pseudomonadati</taxon>
        <taxon>Pseudomonadota</taxon>
        <taxon>Alphaproteobacteria</taxon>
        <taxon>Rhodobacterales</taxon>
        <taxon>Paracoccaceae</taxon>
        <taxon>Rhodovulum</taxon>
    </lineage>
</organism>
<dbReference type="SUPFAM" id="SSF51126">
    <property type="entry name" value="Pectin lyase-like"/>
    <property type="match status" value="1"/>
</dbReference>
<keyword evidence="2" id="KW-0614">Plasmid</keyword>
<dbReference type="NCBIfam" id="TIGR01414">
    <property type="entry name" value="autotrans_barl"/>
    <property type="match status" value="1"/>
</dbReference>
<dbReference type="Proteomes" id="UP000064912">
    <property type="component" value="Plasmid Plasmid2"/>
</dbReference>
<dbReference type="PROSITE" id="PS51208">
    <property type="entry name" value="AUTOTRANSPORTER"/>
    <property type="match status" value="1"/>
</dbReference>
<dbReference type="InterPro" id="IPR011050">
    <property type="entry name" value="Pectin_lyase_fold/virulence"/>
</dbReference>
<gene>
    <name evidence="2" type="ORF">NHU_04503</name>
</gene>
<dbReference type="InterPro" id="IPR036709">
    <property type="entry name" value="Autotransporte_beta_dom_sf"/>
</dbReference>
<geneLocation type="plasmid" evidence="3">
    <name>Plasmid2 DNA</name>
</geneLocation>
<evidence type="ECO:0000313" key="3">
    <source>
        <dbReference type="Proteomes" id="UP000064912"/>
    </source>
</evidence>
<evidence type="ECO:0000259" key="1">
    <source>
        <dbReference type="PROSITE" id="PS51208"/>
    </source>
</evidence>